<accession>A0A517ZVZ7</accession>
<feature type="binding site" evidence="2">
    <location>
        <position position="48"/>
    </location>
    <ligand>
        <name>Mg(2+)</name>
        <dbReference type="ChEBI" id="CHEBI:18420"/>
        <label>2</label>
    </ligand>
</feature>
<comment type="function">
    <text evidence="2">Catalyzes the ATP-dependent phosphorylation of thiamine-monophosphate (TMP) to form thiamine-pyrophosphate (TPP), the active form of vitamin B1.</text>
</comment>
<keyword evidence="2" id="KW-0479">Metal-binding</keyword>
<dbReference type="InterPro" id="IPR016188">
    <property type="entry name" value="PurM-like_N"/>
</dbReference>
<dbReference type="InterPro" id="IPR006283">
    <property type="entry name" value="ThiL-like"/>
</dbReference>
<keyword evidence="2 5" id="KW-0418">Kinase</keyword>
<dbReference type="InterPro" id="IPR036921">
    <property type="entry name" value="PurM-like_N_sf"/>
</dbReference>
<dbReference type="InterPro" id="IPR010918">
    <property type="entry name" value="PurM-like_C_dom"/>
</dbReference>
<feature type="binding site" evidence="2">
    <location>
        <begin position="124"/>
        <end position="125"/>
    </location>
    <ligand>
        <name>ATP</name>
        <dbReference type="ChEBI" id="CHEBI:30616"/>
    </ligand>
</feature>
<dbReference type="UniPathway" id="UPA00060">
    <property type="reaction ID" value="UER00142"/>
</dbReference>
<feature type="binding site" evidence="2">
    <location>
        <position position="107"/>
    </location>
    <ligand>
        <name>ATP</name>
        <dbReference type="ChEBI" id="CHEBI:30616"/>
    </ligand>
</feature>
<dbReference type="GO" id="GO:0009030">
    <property type="term" value="F:thiamine-phosphate kinase activity"/>
    <property type="evidence" value="ECO:0007669"/>
    <property type="project" value="UniProtKB-UniRule"/>
</dbReference>
<feature type="binding site" evidence="2">
    <location>
        <position position="55"/>
    </location>
    <ligand>
        <name>substrate</name>
    </ligand>
</feature>
<dbReference type="AlphaFoldDB" id="A0A517ZVZ7"/>
<name>A0A517ZVZ7_9PLAN</name>
<feature type="binding site" evidence="2">
    <location>
        <position position="125"/>
    </location>
    <ligand>
        <name>Mg(2+)</name>
        <dbReference type="ChEBI" id="CHEBI:18420"/>
        <label>1</label>
    </ligand>
</feature>
<feature type="binding site" evidence="2">
    <location>
        <position position="31"/>
    </location>
    <ligand>
        <name>Mg(2+)</name>
        <dbReference type="ChEBI" id="CHEBI:18420"/>
        <label>3</label>
    </ligand>
</feature>
<dbReference type="SUPFAM" id="SSF55326">
    <property type="entry name" value="PurM N-terminal domain-like"/>
    <property type="match status" value="1"/>
</dbReference>
<dbReference type="GO" id="GO:0000287">
    <property type="term" value="F:magnesium ion binding"/>
    <property type="evidence" value="ECO:0007669"/>
    <property type="project" value="UniProtKB-UniRule"/>
</dbReference>
<keyword evidence="1 2" id="KW-0784">Thiamine biosynthesis</keyword>
<sequence>MNTGRHEFELIAWIRQQTRAHERIPLGIGDDTAALAFPNPANCLVTVDMLMEGVHFTMPPATPRQIGHKALAVNLSDIAAMAGRPLAAVISLALPRGIPAKFAEELYAGIGELADQFGVAIAGGDTNSWQGPLVISITALGETTDRGAVTRSGARPGDAIFVTGELGGSLAGKHLDFTPRINEALKLHETVDLHAMLDVSDGLAADLQHIVEESGVGVILDESAIPISPAAQTAAGQDDRSAWEHALSDGEDFELLFTVSEDDAVRLLANSPLEIPLSRIGTVVDGNEMQLRTAAGEVIPLPVSGWKHLL</sequence>
<feature type="binding site" evidence="2">
    <location>
        <position position="77"/>
    </location>
    <ligand>
        <name>Mg(2+)</name>
        <dbReference type="ChEBI" id="CHEBI:18420"/>
        <label>4</label>
    </ligand>
</feature>
<reference evidence="5 6" key="1">
    <citation type="submission" date="2019-02" db="EMBL/GenBank/DDBJ databases">
        <title>Deep-cultivation of Planctomycetes and their phenomic and genomic characterization uncovers novel biology.</title>
        <authorList>
            <person name="Wiegand S."/>
            <person name="Jogler M."/>
            <person name="Boedeker C."/>
            <person name="Pinto D."/>
            <person name="Vollmers J."/>
            <person name="Rivas-Marin E."/>
            <person name="Kohn T."/>
            <person name="Peeters S.H."/>
            <person name="Heuer A."/>
            <person name="Rast P."/>
            <person name="Oberbeckmann S."/>
            <person name="Bunk B."/>
            <person name="Jeske O."/>
            <person name="Meyerdierks A."/>
            <person name="Storesund J.E."/>
            <person name="Kallscheuer N."/>
            <person name="Luecker S."/>
            <person name="Lage O.M."/>
            <person name="Pohl T."/>
            <person name="Merkel B.J."/>
            <person name="Hornburger P."/>
            <person name="Mueller R.-W."/>
            <person name="Bruemmer F."/>
            <person name="Labrenz M."/>
            <person name="Spormann A.M."/>
            <person name="Op den Camp H."/>
            <person name="Overmann J."/>
            <person name="Amann R."/>
            <person name="Jetten M.S.M."/>
            <person name="Mascher T."/>
            <person name="Medema M.H."/>
            <person name="Devos D.P."/>
            <person name="Kaster A.-K."/>
            <person name="Ovreas L."/>
            <person name="Rohde M."/>
            <person name="Galperin M.Y."/>
            <person name="Jogler C."/>
        </authorList>
    </citation>
    <scope>NUCLEOTIDE SEQUENCE [LARGE SCALE GENOMIC DNA]</scope>
    <source>
        <strain evidence="5 6">Mal52</strain>
    </source>
</reference>
<dbReference type="PANTHER" id="PTHR30270">
    <property type="entry name" value="THIAMINE-MONOPHOSPHATE KINASE"/>
    <property type="match status" value="1"/>
</dbReference>
<feature type="binding site" evidence="2">
    <location>
        <position position="31"/>
    </location>
    <ligand>
        <name>Mg(2+)</name>
        <dbReference type="ChEBI" id="CHEBI:18420"/>
        <label>4</label>
    </ligand>
</feature>
<dbReference type="Pfam" id="PF00586">
    <property type="entry name" value="AIRS"/>
    <property type="match status" value="1"/>
</dbReference>
<feature type="binding site" evidence="2">
    <location>
        <position position="198"/>
    </location>
    <ligand>
        <name>Mg(2+)</name>
        <dbReference type="ChEBI" id="CHEBI:18420"/>
        <label>3</label>
    </ligand>
</feature>
<feature type="binding site" evidence="2">
    <location>
        <position position="77"/>
    </location>
    <ligand>
        <name>Mg(2+)</name>
        <dbReference type="ChEBI" id="CHEBI:18420"/>
        <label>2</label>
    </ligand>
</feature>
<dbReference type="InterPro" id="IPR036676">
    <property type="entry name" value="PurM-like_C_sf"/>
</dbReference>
<dbReference type="KEGG" id="sdyn:Mal52_51610"/>
<dbReference type="Gene3D" id="3.30.1330.10">
    <property type="entry name" value="PurM-like, N-terminal domain"/>
    <property type="match status" value="1"/>
</dbReference>
<comment type="miscellaneous">
    <text evidence="2">Reaction mechanism of ThiL seems to utilize a direct, inline transfer of the gamma-phosphate of ATP to TMP rather than a phosphorylated enzyme intermediate.</text>
</comment>
<dbReference type="GO" id="GO:0009229">
    <property type="term" value="P:thiamine diphosphate biosynthetic process"/>
    <property type="evidence" value="ECO:0007669"/>
    <property type="project" value="UniProtKB-UniRule"/>
</dbReference>
<evidence type="ECO:0000256" key="1">
    <source>
        <dbReference type="ARBA" id="ARBA00022977"/>
    </source>
</evidence>
<comment type="catalytic activity">
    <reaction evidence="2">
        <text>thiamine phosphate + ATP = thiamine diphosphate + ADP</text>
        <dbReference type="Rhea" id="RHEA:15913"/>
        <dbReference type="ChEBI" id="CHEBI:30616"/>
        <dbReference type="ChEBI" id="CHEBI:37575"/>
        <dbReference type="ChEBI" id="CHEBI:58937"/>
        <dbReference type="ChEBI" id="CHEBI:456216"/>
        <dbReference type="EC" id="2.7.4.16"/>
    </reaction>
</comment>
<dbReference type="HAMAP" id="MF_02128">
    <property type="entry name" value="TMP_kinase"/>
    <property type="match status" value="1"/>
</dbReference>
<feature type="binding site" evidence="2">
    <location>
        <position position="200"/>
    </location>
    <ligand>
        <name>ATP</name>
        <dbReference type="ChEBI" id="CHEBI:30616"/>
    </ligand>
</feature>
<feature type="binding site" evidence="2">
    <location>
        <position position="77"/>
    </location>
    <ligand>
        <name>Mg(2+)</name>
        <dbReference type="ChEBI" id="CHEBI:18420"/>
        <label>3</label>
    </ligand>
</feature>
<dbReference type="Pfam" id="PF02769">
    <property type="entry name" value="AIRS_C"/>
    <property type="match status" value="1"/>
</dbReference>
<keyword evidence="6" id="KW-1185">Reference proteome</keyword>
<feature type="binding site" evidence="2">
    <location>
        <position position="251"/>
    </location>
    <ligand>
        <name>substrate</name>
    </ligand>
</feature>
<dbReference type="PIRSF" id="PIRSF005303">
    <property type="entry name" value="Thiam_monoph_kin"/>
    <property type="match status" value="1"/>
</dbReference>
<feature type="binding site" evidence="2">
    <location>
        <position position="46"/>
    </location>
    <ligand>
        <name>Mg(2+)</name>
        <dbReference type="ChEBI" id="CHEBI:18420"/>
        <label>4</label>
    </ligand>
</feature>
<feature type="domain" description="PurM-like C-terminal" evidence="4">
    <location>
        <begin position="172"/>
        <end position="291"/>
    </location>
</feature>
<dbReference type="Gene3D" id="3.90.650.10">
    <property type="entry name" value="PurM-like C-terminal domain"/>
    <property type="match status" value="1"/>
</dbReference>
<comment type="pathway">
    <text evidence="2">Cofactor biosynthesis; thiamine diphosphate biosynthesis; thiamine diphosphate from thiamine phosphate: step 1/1.</text>
</comment>
<dbReference type="Proteomes" id="UP000319383">
    <property type="component" value="Chromosome"/>
</dbReference>
<dbReference type="EC" id="2.7.4.16" evidence="2"/>
<keyword evidence="2 5" id="KW-0808">Transferase</keyword>
<proteinExistence type="inferred from homology"/>
<keyword evidence="2" id="KW-0547">Nucleotide-binding</keyword>
<evidence type="ECO:0000259" key="3">
    <source>
        <dbReference type="Pfam" id="PF00586"/>
    </source>
</evidence>
<comment type="caution">
    <text evidence="2">Lacks conserved residue(s) required for the propagation of feature annotation.</text>
</comment>
<dbReference type="EMBL" id="CP036276">
    <property type="protein sequence ID" value="QDU46639.1"/>
    <property type="molecule type" value="Genomic_DNA"/>
</dbReference>
<protein>
    <recommendedName>
        <fullName evidence="2">Thiamine-monophosphate kinase</fullName>
        <shortName evidence="2">TMP kinase</shortName>
        <shortName evidence="2">Thiamine-phosphate kinase</shortName>
        <ecNumber evidence="2">2.7.4.16</ecNumber>
    </recommendedName>
</protein>
<feature type="binding site" evidence="2">
    <location>
        <position position="48"/>
    </location>
    <ligand>
        <name>Mg(2+)</name>
        <dbReference type="ChEBI" id="CHEBI:18420"/>
        <label>1</label>
    </ligand>
</feature>
<organism evidence="5 6">
    <name type="scientific">Symmachiella dynata</name>
    <dbReference type="NCBI Taxonomy" id="2527995"/>
    <lineage>
        <taxon>Bacteria</taxon>
        <taxon>Pseudomonadati</taxon>
        <taxon>Planctomycetota</taxon>
        <taxon>Planctomycetia</taxon>
        <taxon>Planctomycetales</taxon>
        <taxon>Planctomycetaceae</taxon>
        <taxon>Symmachiella</taxon>
    </lineage>
</organism>
<dbReference type="PANTHER" id="PTHR30270:SF0">
    <property type="entry name" value="THIAMINE-MONOPHOSPHATE KINASE"/>
    <property type="match status" value="1"/>
</dbReference>
<evidence type="ECO:0000313" key="6">
    <source>
        <dbReference type="Proteomes" id="UP000319383"/>
    </source>
</evidence>
<dbReference type="RefSeq" id="WP_145379133.1">
    <property type="nucleotide sequence ID" value="NZ_CP036276.1"/>
</dbReference>
<feature type="binding site" evidence="2">
    <location>
        <position position="306"/>
    </location>
    <ligand>
        <name>substrate</name>
    </ligand>
</feature>
<evidence type="ECO:0000259" key="4">
    <source>
        <dbReference type="Pfam" id="PF02769"/>
    </source>
</evidence>
<comment type="similarity">
    <text evidence="2">Belongs to the thiamine-monophosphate kinase family.</text>
</comment>
<dbReference type="SUPFAM" id="SSF56042">
    <property type="entry name" value="PurM C-terminal domain-like"/>
    <property type="match status" value="1"/>
</dbReference>
<feature type="binding site" evidence="2">
    <location>
        <position position="151"/>
    </location>
    <ligand>
        <name>ATP</name>
        <dbReference type="ChEBI" id="CHEBI:30616"/>
    </ligand>
</feature>
<evidence type="ECO:0000256" key="2">
    <source>
        <dbReference type="HAMAP-Rule" id="MF_02128"/>
    </source>
</evidence>
<evidence type="ECO:0000313" key="5">
    <source>
        <dbReference type="EMBL" id="QDU46639.1"/>
    </source>
</evidence>
<keyword evidence="2" id="KW-0067">ATP-binding</keyword>
<dbReference type="GO" id="GO:0005524">
    <property type="term" value="F:ATP binding"/>
    <property type="evidence" value="ECO:0007669"/>
    <property type="project" value="UniProtKB-UniRule"/>
</dbReference>
<keyword evidence="2" id="KW-0460">Magnesium</keyword>
<feature type="binding site" evidence="2">
    <location>
        <position position="201"/>
    </location>
    <ligand>
        <name>Mg(2+)</name>
        <dbReference type="ChEBI" id="CHEBI:18420"/>
        <label>5</label>
    </ligand>
</feature>
<dbReference type="CDD" id="cd02194">
    <property type="entry name" value="ThiL"/>
    <property type="match status" value="1"/>
</dbReference>
<dbReference type="GO" id="GO:0009228">
    <property type="term" value="P:thiamine biosynthetic process"/>
    <property type="evidence" value="ECO:0007669"/>
    <property type="project" value="UniProtKB-KW"/>
</dbReference>
<feature type="domain" description="PurM-like N-terminal" evidence="3">
    <location>
        <begin position="29"/>
        <end position="142"/>
    </location>
</feature>
<gene>
    <name evidence="2 5" type="primary">thiL</name>
    <name evidence="5" type="ORF">Mal52_51610</name>
</gene>